<protein>
    <submittedName>
        <fullName evidence="12">ATP-binding cassette subfamily B protein/subfamily B ATP-binding cassette protein MsbA</fullName>
        <ecNumber evidence="12">3.6.3.-</ecNumber>
    </submittedName>
</protein>
<evidence type="ECO:0000256" key="7">
    <source>
        <dbReference type="ARBA" id="ARBA00023136"/>
    </source>
</evidence>
<dbReference type="AlphaFoldDB" id="A0A7W5CCZ3"/>
<dbReference type="InterPro" id="IPR003439">
    <property type="entry name" value="ABC_transporter-like_ATP-bd"/>
</dbReference>
<dbReference type="SUPFAM" id="SSF52540">
    <property type="entry name" value="P-loop containing nucleoside triphosphate hydrolases"/>
    <property type="match status" value="1"/>
</dbReference>
<feature type="transmembrane region" description="Helical" evidence="9">
    <location>
        <begin position="55"/>
        <end position="71"/>
    </location>
</feature>
<comment type="caution">
    <text evidence="12">The sequence shown here is derived from an EMBL/GenBank/DDBJ whole genome shotgun (WGS) entry which is preliminary data.</text>
</comment>
<dbReference type="Pfam" id="PF00664">
    <property type="entry name" value="ABC_membrane"/>
    <property type="match status" value="1"/>
</dbReference>
<gene>
    <name evidence="12" type="ORF">FHS16_005569</name>
</gene>
<feature type="transmembrane region" description="Helical" evidence="9">
    <location>
        <begin position="91"/>
        <end position="109"/>
    </location>
</feature>
<dbReference type="PANTHER" id="PTHR43394">
    <property type="entry name" value="ATP-DEPENDENT PERMEASE MDL1, MITOCHONDRIAL"/>
    <property type="match status" value="1"/>
</dbReference>
<dbReference type="GO" id="GO:0005524">
    <property type="term" value="F:ATP binding"/>
    <property type="evidence" value="ECO:0007669"/>
    <property type="project" value="UniProtKB-KW"/>
</dbReference>
<evidence type="ECO:0000256" key="2">
    <source>
        <dbReference type="ARBA" id="ARBA00005417"/>
    </source>
</evidence>
<keyword evidence="3 9" id="KW-0812">Transmembrane</keyword>
<keyword evidence="6 9" id="KW-1133">Transmembrane helix</keyword>
<feature type="transmembrane region" description="Helical" evidence="9">
    <location>
        <begin position="285"/>
        <end position="302"/>
    </location>
</feature>
<feature type="region of interest" description="Disordered" evidence="8">
    <location>
        <begin position="1"/>
        <end position="33"/>
    </location>
</feature>
<dbReference type="Pfam" id="PF00005">
    <property type="entry name" value="ABC_tran"/>
    <property type="match status" value="1"/>
</dbReference>
<evidence type="ECO:0000313" key="12">
    <source>
        <dbReference type="EMBL" id="MBB3155461.1"/>
    </source>
</evidence>
<dbReference type="InterPro" id="IPR036640">
    <property type="entry name" value="ABC1_TM_sf"/>
</dbReference>
<dbReference type="SUPFAM" id="SSF90123">
    <property type="entry name" value="ABC transporter transmembrane region"/>
    <property type="match status" value="1"/>
</dbReference>
<dbReference type="Gene3D" id="3.40.50.300">
    <property type="entry name" value="P-loop containing nucleotide triphosphate hydrolases"/>
    <property type="match status" value="1"/>
</dbReference>
<evidence type="ECO:0000256" key="8">
    <source>
        <dbReference type="SAM" id="MobiDB-lite"/>
    </source>
</evidence>
<feature type="transmembrane region" description="Helical" evidence="9">
    <location>
        <begin position="178"/>
        <end position="209"/>
    </location>
</feature>
<reference evidence="12 13" key="1">
    <citation type="submission" date="2020-08" db="EMBL/GenBank/DDBJ databases">
        <title>Genomic Encyclopedia of Type Strains, Phase III (KMG-III): the genomes of soil and plant-associated and newly described type strains.</title>
        <authorList>
            <person name="Whitman W."/>
        </authorList>
    </citation>
    <scope>NUCLEOTIDE SEQUENCE [LARGE SCALE GENOMIC DNA]</scope>
    <source>
        <strain evidence="12 13">CECT 8234</strain>
    </source>
</reference>
<sequence>MPKTEKQSEAARQANERSNRTRKQQDKQKQKAELDESGRSYVWALRFLLPYKKQIAALAACGTMAVAGETLTPKMIQYMIDHVVPNKDKSLFLIILAALTAVNLLMLVAKNYRNLLQRTIGELASRDMQTAIFKHLRRLGFAHYEQHPAGETLSMFNSEVASVQKIYRNVLPSVIDNLLFIMVAIVLLFSISGWLCLIMLPTFGLYYLFGPYFERKAALYGRQSGQGRIDYNQAVYESISGLREFRAFGSQPWYHERTLGKHKNWSRDYLLAATFSFGRGSFRRFTFYLGAIALFIAGYYSVQNQWITLGGFIAFTLLYMTTMFRLTLLVTQLTEQKLIIHQTIPLFRFMHKQIDIDDPADPVTLAEVRGGLVFEDICFQYPEQPPVINGFSLTIHPGEKVAFVGASGNGKTTMFKMIGRFYDPTSGVIKLDGVPIRQLTLERLRESIGYVFQETYLFGSSVKENIRFGKPEASDEEVVAAAKAAYAHDFIMQLPEGYDTLVGERGMKLSGGQKQRIAIARMFVKQPAIVLLDEATSSLDNVSEYEVQRALDEMLKGRTTIAIAHRLSTVKHFDRIVVIHKGRVAEAGSYEELIARQGLLYELEMGQLEATEGRAVHEVS</sequence>
<dbReference type="GO" id="GO:0015421">
    <property type="term" value="F:ABC-type oligopeptide transporter activity"/>
    <property type="evidence" value="ECO:0007669"/>
    <property type="project" value="TreeGrafter"/>
</dbReference>
<evidence type="ECO:0000256" key="6">
    <source>
        <dbReference type="ARBA" id="ARBA00022989"/>
    </source>
</evidence>
<evidence type="ECO:0000256" key="3">
    <source>
        <dbReference type="ARBA" id="ARBA00022692"/>
    </source>
</evidence>
<dbReference type="SMART" id="SM00382">
    <property type="entry name" value="AAA"/>
    <property type="match status" value="1"/>
</dbReference>
<dbReference type="PROSITE" id="PS00211">
    <property type="entry name" value="ABC_TRANSPORTER_1"/>
    <property type="match status" value="1"/>
</dbReference>
<evidence type="ECO:0000256" key="1">
    <source>
        <dbReference type="ARBA" id="ARBA00004651"/>
    </source>
</evidence>
<dbReference type="RefSeq" id="WP_183570167.1">
    <property type="nucleotide sequence ID" value="NZ_CBCSLB010000024.1"/>
</dbReference>
<organism evidence="12 13">
    <name type="scientific">Paenibacillus endophyticus</name>
    <dbReference type="NCBI Taxonomy" id="1294268"/>
    <lineage>
        <taxon>Bacteria</taxon>
        <taxon>Bacillati</taxon>
        <taxon>Bacillota</taxon>
        <taxon>Bacilli</taxon>
        <taxon>Bacillales</taxon>
        <taxon>Paenibacillaceae</taxon>
        <taxon>Paenibacillus</taxon>
    </lineage>
</organism>
<dbReference type="PANTHER" id="PTHR43394:SF1">
    <property type="entry name" value="ATP-BINDING CASSETTE SUB-FAMILY B MEMBER 10, MITOCHONDRIAL"/>
    <property type="match status" value="1"/>
</dbReference>
<dbReference type="EMBL" id="JACHXW010000025">
    <property type="protein sequence ID" value="MBB3155461.1"/>
    <property type="molecule type" value="Genomic_DNA"/>
</dbReference>
<dbReference type="InterPro" id="IPR039421">
    <property type="entry name" value="Type_1_exporter"/>
</dbReference>
<dbReference type="GO" id="GO:0005886">
    <property type="term" value="C:plasma membrane"/>
    <property type="evidence" value="ECO:0007669"/>
    <property type="project" value="UniProtKB-SubCell"/>
</dbReference>
<comment type="similarity">
    <text evidence="2">Belongs to the ABC transporter superfamily.</text>
</comment>
<dbReference type="PROSITE" id="PS50893">
    <property type="entry name" value="ABC_TRANSPORTER_2"/>
    <property type="match status" value="1"/>
</dbReference>
<proteinExistence type="inferred from homology"/>
<dbReference type="FunFam" id="3.40.50.300:FF:000218">
    <property type="entry name" value="Multidrug ABC transporter ATP-binding protein"/>
    <property type="match status" value="1"/>
</dbReference>
<feature type="domain" description="ABC transporter" evidence="10">
    <location>
        <begin position="372"/>
        <end position="606"/>
    </location>
</feature>
<evidence type="ECO:0000259" key="11">
    <source>
        <dbReference type="PROSITE" id="PS50929"/>
    </source>
</evidence>
<evidence type="ECO:0000256" key="5">
    <source>
        <dbReference type="ARBA" id="ARBA00022840"/>
    </source>
</evidence>
<evidence type="ECO:0000313" key="13">
    <source>
        <dbReference type="Proteomes" id="UP000518605"/>
    </source>
</evidence>
<keyword evidence="5 12" id="KW-0067">ATP-binding</keyword>
<dbReference type="InterPro" id="IPR003593">
    <property type="entry name" value="AAA+_ATPase"/>
</dbReference>
<dbReference type="CDD" id="cd07346">
    <property type="entry name" value="ABC_6TM_exporters"/>
    <property type="match status" value="1"/>
</dbReference>
<keyword evidence="13" id="KW-1185">Reference proteome</keyword>
<dbReference type="InterPro" id="IPR011527">
    <property type="entry name" value="ABC1_TM_dom"/>
</dbReference>
<evidence type="ECO:0000256" key="4">
    <source>
        <dbReference type="ARBA" id="ARBA00022741"/>
    </source>
</evidence>
<keyword evidence="12" id="KW-0378">Hydrolase</keyword>
<feature type="domain" description="ABC transmembrane type-1" evidence="11">
    <location>
        <begin position="56"/>
        <end position="335"/>
    </location>
</feature>
<dbReference type="PROSITE" id="PS50929">
    <property type="entry name" value="ABC_TM1F"/>
    <property type="match status" value="1"/>
</dbReference>
<dbReference type="InterPro" id="IPR027417">
    <property type="entry name" value="P-loop_NTPase"/>
</dbReference>
<dbReference type="EC" id="3.6.3.-" evidence="12"/>
<keyword evidence="4" id="KW-0547">Nucleotide-binding</keyword>
<evidence type="ECO:0000259" key="10">
    <source>
        <dbReference type="PROSITE" id="PS50893"/>
    </source>
</evidence>
<keyword evidence="7 9" id="KW-0472">Membrane</keyword>
<evidence type="ECO:0000256" key="9">
    <source>
        <dbReference type="SAM" id="Phobius"/>
    </source>
</evidence>
<dbReference type="Proteomes" id="UP000518605">
    <property type="component" value="Unassembled WGS sequence"/>
</dbReference>
<dbReference type="Gene3D" id="1.20.1560.10">
    <property type="entry name" value="ABC transporter type 1, transmembrane domain"/>
    <property type="match status" value="1"/>
</dbReference>
<dbReference type="InterPro" id="IPR017871">
    <property type="entry name" value="ABC_transporter-like_CS"/>
</dbReference>
<feature type="transmembrane region" description="Helical" evidence="9">
    <location>
        <begin position="308"/>
        <end position="328"/>
    </location>
</feature>
<comment type="subcellular location">
    <subcellularLocation>
        <location evidence="1">Cell membrane</location>
        <topology evidence="1">Multi-pass membrane protein</topology>
    </subcellularLocation>
</comment>
<name>A0A7W5CCZ3_9BACL</name>
<accession>A0A7W5CCZ3</accession>
<dbReference type="GO" id="GO:0016887">
    <property type="term" value="F:ATP hydrolysis activity"/>
    <property type="evidence" value="ECO:0007669"/>
    <property type="project" value="InterPro"/>
</dbReference>